<feature type="transmembrane region" description="Helical" evidence="2">
    <location>
        <begin position="12"/>
        <end position="37"/>
    </location>
</feature>
<gene>
    <name evidence="3" type="ORF">EV211_12917</name>
</gene>
<keyword evidence="2" id="KW-0812">Transmembrane</keyword>
<feature type="transmembrane region" description="Helical" evidence="2">
    <location>
        <begin position="43"/>
        <end position="61"/>
    </location>
</feature>
<reference evidence="3 4" key="1">
    <citation type="submission" date="2019-03" db="EMBL/GenBank/DDBJ databases">
        <title>Genomic Encyclopedia of Type Strains, Phase IV (KMG-IV): sequencing the most valuable type-strain genomes for metagenomic binning, comparative biology and taxonomic classification.</title>
        <authorList>
            <person name="Goeker M."/>
        </authorList>
    </citation>
    <scope>NUCLEOTIDE SEQUENCE [LARGE SCALE GENOMIC DNA]</scope>
    <source>
        <strain evidence="3 4">DSM 28287</strain>
    </source>
</reference>
<dbReference type="AlphaFoldDB" id="A0A4R6PY61"/>
<feature type="region of interest" description="Disordered" evidence="1">
    <location>
        <begin position="67"/>
        <end position="105"/>
    </location>
</feature>
<proteinExistence type="predicted"/>
<comment type="caution">
    <text evidence="3">The sequence shown here is derived from an EMBL/GenBank/DDBJ whole genome shotgun (WGS) entry which is preliminary data.</text>
</comment>
<feature type="compositionally biased region" description="Basic residues" evidence="1">
    <location>
        <begin position="86"/>
        <end position="105"/>
    </location>
</feature>
<evidence type="ECO:0000313" key="3">
    <source>
        <dbReference type="EMBL" id="TDP51840.1"/>
    </source>
</evidence>
<evidence type="ECO:0000256" key="1">
    <source>
        <dbReference type="SAM" id="MobiDB-lite"/>
    </source>
</evidence>
<evidence type="ECO:0000256" key="2">
    <source>
        <dbReference type="SAM" id="Phobius"/>
    </source>
</evidence>
<protein>
    <submittedName>
        <fullName evidence="3">Uncharacterized protein</fullName>
    </submittedName>
</protein>
<dbReference type="Proteomes" id="UP000295500">
    <property type="component" value="Unassembled WGS sequence"/>
</dbReference>
<accession>A0A4R6PY61</accession>
<dbReference type="RefSeq" id="WP_133528898.1">
    <property type="nucleotide sequence ID" value="NZ_SNXO01000029.1"/>
</dbReference>
<dbReference type="EMBL" id="SNXO01000029">
    <property type="protein sequence ID" value="TDP51840.1"/>
    <property type="molecule type" value="Genomic_DNA"/>
</dbReference>
<organism evidence="3 4">
    <name type="scientific">Aminicella lysinilytica</name>
    <dbReference type="NCBI Taxonomy" id="433323"/>
    <lineage>
        <taxon>Bacteria</taxon>
        <taxon>Bacillati</taxon>
        <taxon>Bacillota</taxon>
        <taxon>Clostridia</taxon>
        <taxon>Peptostreptococcales</taxon>
        <taxon>Anaerovoracaceae</taxon>
        <taxon>Aminicella</taxon>
    </lineage>
</organism>
<keyword evidence="2" id="KW-0472">Membrane</keyword>
<name>A0A4R6PY61_9FIRM</name>
<sequence length="105" mass="11778">MSNKANKTPLWEVVLDMVLIFVSGLGALAMMIFILNGTLTNKFWVMFVILVFLCLSGVWDLSTSEDRYKKKDAPAKKAPVAPTHQPAKKKKKKNAGGYKVQKKHK</sequence>
<keyword evidence="4" id="KW-1185">Reference proteome</keyword>
<evidence type="ECO:0000313" key="4">
    <source>
        <dbReference type="Proteomes" id="UP000295500"/>
    </source>
</evidence>
<keyword evidence="2" id="KW-1133">Transmembrane helix</keyword>